<dbReference type="EMBL" id="CM042880">
    <property type="protein sequence ID" value="KAI4389285.1"/>
    <property type="molecule type" value="Genomic_DNA"/>
</dbReference>
<accession>A0ACB9SEI0</accession>
<name>A0ACB9SEI0_9MYRT</name>
<dbReference type="Proteomes" id="UP001057402">
    <property type="component" value="Chromosome 1"/>
</dbReference>
<reference evidence="2" key="1">
    <citation type="journal article" date="2023" name="Front. Plant Sci.">
        <title>Chromosomal-level genome assembly of Melastoma candidum provides insights into trichome evolution.</title>
        <authorList>
            <person name="Zhong Y."/>
            <person name="Wu W."/>
            <person name="Sun C."/>
            <person name="Zou P."/>
            <person name="Liu Y."/>
            <person name="Dai S."/>
            <person name="Zhou R."/>
        </authorList>
    </citation>
    <scope>NUCLEOTIDE SEQUENCE [LARGE SCALE GENOMIC DNA]</scope>
</reference>
<sequence length="338" mass="36956">MPSPLLPLVFLLILTIPPASDAWSSLGEYYGSLVSKTIVVDKSGGGDFTTVQAAVDSVPENNADWIQISVRSGIYEEKVVIPVNKPYITMLGDSVADTVIQSYGTGAVYENTTFTVLAQNFNARYIQFKNTFRPGADGGLQVALAAYLAADKISFELCSFIGIQDTLGDLTGRHYFLSSYIEGIVDFIWGFGQSVYQDCTINATGDVLSPGLAGFITAQGRMSPQDESGYVFLGGKVVGTGKTYLGRAYRQYSRVVFKSTYFSGVVVPEGWNAWNYAGQEETITYAEIDCFGRGSDTSERVKWMKDPSAAELQPVLDINQFINQDGWLRQAVKLPDQI</sequence>
<evidence type="ECO:0000313" key="2">
    <source>
        <dbReference type="Proteomes" id="UP001057402"/>
    </source>
</evidence>
<protein>
    <submittedName>
        <fullName evidence="1">Uncharacterized protein</fullName>
    </submittedName>
</protein>
<evidence type="ECO:0000313" key="1">
    <source>
        <dbReference type="EMBL" id="KAI4389285.1"/>
    </source>
</evidence>
<proteinExistence type="predicted"/>
<keyword evidence="2" id="KW-1185">Reference proteome</keyword>
<comment type="caution">
    <text evidence="1">The sequence shown here is derived from an EMBL/GenBank/DDBJ whole genome shotgun (WGS) entry which is preliminary data.</text>
</comment>
<gene>
    <name evidence="1" type="ORF">MLD38_001526</name>
</gene>
<organism evidence="1 2">
    <name type="scientific">Melastoma candidum</name>
    <dbReference type="NCBI Taxonomy" id="119954"/>
    <lineage>
        <taxon>Eukaryota</taxon>
        <taxon>Viridiplantae</taxon>
        <taxon>Streptophyta</taxon>
        <taxon>Embryophyta</taxon>
        <taxon>Tracheophyta</taxon>
        <taxon>Spermatophyta</taxon>
        <taxon>Magnoliopsida</taxon>
        <taxon>eudicotyledons</taxon>
        <taxon>Gunneridae</taxon>
        <taxon>Pentapetalae</taxon>
        <taxon>rosids</taxon>
        <taxon>malvids</taxon>
        <taxon>Myrtales</taxon>
        <taxon>Melastomataceae</taxon>
        <taxon>Melastomatoideae</taxon>
        <taxon>Melastomateae</taxon>
        <taxon>Melastoma</taxon>
    </lineage>
</organism>